<dbReference type="AlphaFoldDB" id="A0A2A4GCB4"/>
<dbReference type="PANTHER" id="PTHR35807:SF1">
    <property type="entry name" value="TRANSCRIPTIONAL REGULATOR REDD"/>
    <property type="match status" value="1"/>
</dbReference>
<dbReference type="SMART" id="SM00560">
    <property type="entry name" value="LamGL"/>
    <property type="match status" value="1"/>
</dbReference>
<dbReference type="Proteomes" id="UP000219559">
    <property type="component" value="Unassembled WGS sequence"/>
</dbReference>
<dbReference type="OrthoDB" id="1110630at2"/>
<evidence type="ECO:0000259" key="4">
    <source>
        <dbReference type="SMART" id="SM00560"/>
    </source>
</evidence>
<feature type="domain" description="LamG-like jellyroll fold" evidence="4">
    <location>
        <begin position="302"/>
        <end position="423"/>
    </location>
</feature>
<keyword evidence="3" id="KW-0472">Membrane</keyword>
<dbReference type="GO" id="GO:0004553">
    <property type="term" value="F:hydrolase activity, hydrolyzing O-glycosyl compounds"/>
    <property type="evidence" value="ECO:0007669"/>
    <property type="project" value="UniProtKB-ARBA"/>
</dbReference>
<keyword evidence="6" id="KW-1185">Reference proteome</keyword>
<dbReference type="RefSeq" id="WP_097441768.1">
    <property type="nucleotide sequence ID" value="NZ_NBWU01000001.1"/>
</dbReference>
<dbReference type="InterPro" id="IPR013320">
    <property type="entry name" value="ConA-like_dom_sf"/>
</dbReference>
<dbReference type="GO" id="GO:0003677">
    <property type="term" value="F:DNA binding"/>
    <property type="evidence" value="ECO:0007669"/>
    <property type="project" value="TreeGrafter"/>
</dbReference>
<reference evidence="5 6" key="1">
    <citation type="submission" date="2017-04" db="EMBL/GenBank/DDBJ databases">
        <title>A new member of the family Flavobacteriaceae isolated from ascidians.</title>
        <authorList>
            <person name="Chen L."/>
        </authorList>
    </citation>
    <scope>NUCLEOTIDE SEQUENCE [LARGE SCALE GENOMIC DNA]</scope>
    <source>
        <strain evidence="5 6">HQA918</strain>
    </source>
</reference>
<dbReference type="GO" id="GO:0005975">
    <property type="term" value="P:carbohydrate metabolic process"/>
    <property type="evidence" value="ECO:0007669"/>
    <property type="project" value="UniProtKB-ARBA"/>
</dbReference>
<accession>A0A2A4GCB4</accession>
<keyword evidence="3" id="KW-0812">Transmembrane</keyword>
<evidence type="ECO:0000256" key="3">
    <source>
        <dbReference type="SAM" id="Phobius"/>
    </source>
</evidence>
<gene>
    <name evidence="5" type="ORF">B7P33_02815</name>
</gene>
<evidence type="ECO:0000313" key="6">
    <source>
        <dbReference type="Proteomes" id="UP000219559"/>
    </source>
</evidence>
<dbReference type="GO" id="GO:0006355">
    <property type="term" value="P:regulation of DNA-templated transcription"/>
    <property type="evidence" value="ECO:0007669"/>
    <property type="project" value="TreeGrafter"/>
</dbReference>
<dbReference type="Pfam" id="PF13385">
    <property type="entry name" value="Laminin_G_3"/>
    <property type="match status" value="1"/>
</dbReference>
<dbReference type="InterPro" id="IPR051677">
    <property type="entry name" value="AfsR-DnrI-RedD_regulator"/>
</dbReference>
<keyword evidence="1" id="KW-0732">Signal</keyword>
<sequence length="729" mass="83762">MMWKHGIGTLWAFLWVNLVFAQNPMSNIDKVFRAQIVQAQQLDSLFHKGHRPVLGVILAKDQYQFDSVTSYLTQNNQKYESDFTLWNQNSLLVLQRNQLKMVRPTPDSVRVLLDTVGKPQWLRSPSSHADSLFLEGLRLWQKTGKAPNFISAPNLPDSIRTQVIDSLNGLHRFIGQIQHKNKSLHGIRWNGFRGSNSPARFCFPLTELQQTFIPNKNGYRISPPVVIHNIHMREPRDFKATQVALSEALLYNLPLNKTEIDGVHFNGNTLIVKDTIRGKTLELDQKDSYLEFTLPNTLDFSKSISISVWVKPKSIKEYMGILGIGDSFSFKLNHGRPDFTTAKIKDHIAPKRLQLNQWHHLVVVFDPESSVRFYIDNVLVNSLPTSAIKPSKEPLVVGHNVWGEQFYGRMQGLKIWNRGLAKREIAMLYAEKPQLQPWTKAILWALGILLLTILGFLIFSFRRNRPKQSDISIKKEESVVRIKPNTPCISLFGTLQLKNDEQDLTTSFSPLLKQILVFIILKTTVLGKGATSKELTETFWPHFSTAKAKENRGTNIRKLRALLASLPQIQLDFVNNSWQLKSTALEQVDYYHFQNVLENWSQPQNNLNTARLHTLLGLIDHGNIVQNMTYPWLDQFKAETVEKIDGFFQKIYQSAWNTLDTPTQLHLAQVWLKFDPLHETALAILIRILHLEGKHGQAQHVYDSFSKSYFELYDTPFPTDFLSLTQENP</sequence>
<protein>
    <recommendedName>
        <fullName evidence="4">LamG-like jellyroll fold domain-containing protein</fullName>
    </recommendedName>
</protein>
<comment type="caution">
    <text evidence="5">The sequence shown here is derived from an EMBL/GenBank/DDBJ whole genome shotgun (WGS) entry which is preliminary data.</text>
</comment>
<dbReference type="InterPro" id="IPR006558">
    <property type="entry name" value="LamG-like"/>
</dbReference>
<evidence type="ECO:0000256" key="1">
    <source>
        <dbReference type="ARBA" id="ARBA00022729"/>
    </source>
</evidence>
<dbReference type="PANTHER" id="PTHR35807">
    <property type="entry name" value="TRANSCRIPTIONAL REGULATOR REDD-RELATED"/>
    <property type="match status" value="1"/>
</dbReference>
<dbReference type="Gene3D" id="2.60.120.200">
    <property type="match status" value="1"/>
</dbReference>
<proteinExistence type="predicted"/>
<keyword evidence="3" id="KW-1133">Transmembrane helix</keyword>
<evidence type="ECO:0000313" key="5">
    <source>
        <dbReference type="EMBL" id="PCE66247.1"/>
    </source>
</evidence>
<keyword evidence="2" id="KW-1015">Disulfide bond</keyword>
<organism evidence="5 6">
    <name type="scientific">Sediminicola luteus</name>
    <dbReference type="NCBI Taxonomy" id="319238"/>
    <lineage>
        <taxon>Bacteria</taxon>
        <taxon>Pseudomonadati</taxon>
        <taxon>Bacteroidota</taxon>
        <taxon>Flavobacteriia</taxon>
        <taxon>Flavobacteriales</taxon>
        <taxon>Flavobacteriaceae</taxon>
        <taxon>Sediminicola</taxon>
    </lineage>
</organism>
<feature type="transmembrane region" description="Helical" evidence="3">
    <location>
        <begin position="441"/>
        <end position="461"/>
    </location>
</feature>
<name>A0A2A4GCB4_9FLAO</name>
<dbReference type="SUPFAM" id="SSF49899">
    <property type="entry name" value="Concanavalin A-like lectins/glucanases"/>
    <property type="match status" value="1"/>
</dbReference>
<dbReference type="EMBL" id="NBWU01000001">
    <property type="protein sequence ID" value="PCE66247.1"/>
    <property type="molecule type" value="Genomic_DNA"/>
</dbReference>
<evidence type="ECO:0000256" key="2">
    <source>
        <dbReference type="ARBA" id="ARBA00023157"/>
    </source>
</evidence>